<dbReference type="SUPFAM" id="SSF89796">
    <property type="entry name" value="CoA-transferase family III (CaiB/BaiF)"/>
    <property type="match status" value="1"/>
</dbReference>
<dbReference type="InterPro" id="IPR003673">
    <property type="entry name" value="CoA-Trfase_fam_III"/>
</dbReference>
<dbReference type="InterPro" id="IPR050483">
    <property type="entry name" value="CoA-transferase_III_domain"/>
</dbReference>
<dbReference type="Gene3D" id="3.40.50.10540">
    <property type="entry name" value="Crotonobetainyl-coa:carnitine coa-transferase, domain 1"/>
    <property type="match status" value="1"/>
</dbReference>
<reference evidence="4" key="1">
    <citation type="journal article" date="2019" name="Int. J. Syst. Evol. Microbiol.">
        <title>The Global Catalogue of Microorganisms (GCM) 10K type strain sequencing project: providing services to taxonomists for standard genome sequencing and annotation.</title>
        <authorList>
            <consortium name="The Broad Institute Genomics Platform"/>
            <consortium name="The Broad Institute Genome Sequencing Center for Infectious Disease"/>
            <person name="Wu L."/>
            <person name="Ma J."/>
        </authorList>
    </citation>
    <scope>NUCLEOTIDE SEQUENCE [LARGE SCALE GENOMIC DNA]</scope>
    <source>
        <strain evidence="4">JCM 17326</strain>
    </source>
</reference>
<protein>
    <submittedName>
        <fullName evidence="3">Uncharacterized protein</fullName>
    </submittedName>
</protein>
<dbReference type="PANTHER" id="PTHR48207">
    <property type="entry name" value="SUCCINATE--HYDROXYMETHYLGLUTARATE COA-TRANSFERASE"/>
    <property type="match status" value="1"/>
</dbReference>
<evidence type="ECO:0000256" key="2">
    <source>
        <dbReference type="SAM" id="MobiDB-lite"/>
    </source>
</evidence>
<sequence length="93" mass="9761">MSASPGPEADGPRKGVLVVDLSRALARPHATMMPGDLGTRAATIDAPGPGDDTRGWGPPYGADEGEREPMYFLSADRNQDGQSVRRRAGAETP</sequence>
<dbReference type="Proteomes" id="UP001500630">
    <property type="component" value="Unassembled WGS sequence"/>
</dbReference>
<comment type="caution">
    <text evidence="3">The sequence shown here is derived from an EMBL/GenBank/DDBJ whole genome shotgun (WGS) entry which is preliminary data.</text>
</comment>
<keyword evidence="1" id="KW-0808">Transferase</keyword>
<dbReference type="EMBL" id="BAABDQ010000048">
    <property type="protein sequence ID" value="GAA3611913.1"/>
    <property type="molecule type" value="Genomic_DNA"/>
</dbReference>
<proteinExistence type="predicted"/>
<feature type="region of interest" description="Disordered" evidence="2">
    <location>
        <begin position="30"/>
        <end position="93"/>
    </location>
</feature>
<keyword evidence="4" id="KW-1185">Reference proteome</keyword>
<gene>
    <name evidence="3" type="ORF">GCM10022419_116110</name>
</gene>
<dbReference type="Pfam" id="PF02515">
    <property type="entry name" value="CoA_transf_3"/>
    <property type="match status" value="1"/>
</dbReference>
<evidence type="ECO:0000256" key="1">
    <source>
        <dbReference type="ARBA" id="ARBA00022679"/>
    </source>
</evidence>
<evidence type="ECO:0000313" key="4">
    <source>
        <dbReference type="Proteomes" id="UP001500630"/>
    </source>
</evidence>
<dbReference type="InterPro" id="IPR023606">
    <property type="entry name" value="CoA-Trfase_III_dom_1_sf"/>
</dbReference>
<accession>A0ABP6ZKS1</accession>
<dbReference type="PANTHER" id="PTHR48207:SF3">
    <property type="entry name" value="SUCCINATE--HYDROXYMETHYLGLUTARATE COA-TRANSFERASE"/>
    <property type="match status" value="1"/>
</dbReference>
<dbReference type="RefSeq" id="WP_345576100.1">
    <property type="nucleotide sequence ID" value="NZ_BAABDQ010000048.1"/>
</dbReference>
<name>A0ABP6ZKS1_9ACTN</name>
<organism evidence="3 4">
    <name type="scientific">Nonomuraea rosea</name>
    <dbReference type="NCBI Taxonomy" id="638574"/>
    <lineage>
        <taxon>Bacteria</taxon>
        <taxon>Bacillati</taxon>
        <taxon>Actinomycetota</taxon>
        <taxon>Actinomycetes</taxon>
        <taxon>Streptosporangiales</taxon>
        <taxon>Streptosporangiaceae</taxon>
        <taxon>Nonomuraea</taxon>
    </lineage>
</organism>
<evidence type="ECO:0000313" key="3">
    <source>
        <dbReference type="EMBL" id="GAA3611913.1"/>
    </source>
</evidence>